<gene>
    <name evidence="2" type="ORF">EVAR_54520_1</name>
</gene>
<evidence type="ECO:0000256" key="1">
    <source>
        <dbReference type="SAM" id="Phobius"/>
    </source>
</evidence>
<evidence type="ECO:0000313" key="3">
    <source>
        <dbReference type="Proteomes" id="UP000299102"/>
    </source>
</evidence>
<reference evidence="2 3" key="1">
    <citation type="journal article" date="2019" name="Commun. Biol.">
        <title>The bagworm genome reveals a unique fibroin gene that provides high tensile strength.</title>
        <authorList>
            <person name="Kono N."/>
            <person name="Nakamura H."/>
            <person name="Ohtoshi R."/>
            <person name="Tomita M."/>
            <person name="Numata K."/>
            <person name="Arakawa K."/>
        </authorList>
    </citation>
    <scope>NUCLEOTIDE SEQUENCE [LARGE SCALE GENOMIC DNA]</scope>
</reference>
<organism evidence="2 3">
    <name type="scientific">Eumeta variegata</name>
    <name type="common">Bagworm moth</name>
    <name type="synonym">Eumeta japonica</name>
    <dbReference type="NCBI Taxonomy" id="151549"/>
    <lineage>
        <taxon>Eukaryota</taxon>
        <taxon>Metazoa</taxon>
        <taxon>Ecdysozoa</taxon>
        <taxon>Arthropoda</taxon>
        <taxon>Hexapoda</taxon>
        <taxon>Insecta</taxon>
        <taxon>Pterygota</taxon>
        <taxon>Neoptera</taxon>
        <taxon>Endopterygota</taxon>
        <taxon>Lepidoptera</taxon>
        <taxon>Glossata</taxon>
        <taxon>Ditrysia</taxon>
        <taxon>Tineoidea</taxon>
        <taxon>Psychidae</taxon>
        <taxon>Oiketicinae</taxon>
        <taxon>Eumeta</taxon>
    </lineage>
</organism>
<proteinExistence type="predicted"/>
<comment type="caution">
    <text evidence="2">The sequence shown here is derived from an EMBL/GenBank/DDBJ whole genome shotgun (WGS) entry which is preliminary data.</text>
</comment>
<keyword evidence="1" id="KW-0812">Transmembrane</keyword>
<keyword evidence="1" id="KW-1133">Transmembrane helix</keyword>
<evidence type="ECO:0000313" key="2">
    <source>
        <dbReference type="EMBL" id="GBP75427.1"/>
    </source>
</evidence>
<keyword evidence="3" id="KW-1185">Reference proteome</keyword>
<dbReference type="AlphaFoldDB" id="A0A4C1YM13"/>
<keyword evidence="1" id="KW-0472">Membrane</keyword>
<protein>
    <submittedName>
        <fullName evidence="2">Uncharacterized protein</fullName>
    </submittedName>
</protein>
<name>A0A4C1YM13_EUMVA</name>
<dbReference type="EMBL" id="BGZK01001248">
    <property type="protein sequence ID" value="GBP75427.1"/>
    <property type="molecule type" value="Genomic_DNA"/>
</dbReference>
<sequence length="94" mass="11117">MVCEICYPGYNEWRVSMVVLGSFFSLLQEWLANVLMRRRRLGSAQHSIPEAALACNILLKHICLYCLLPKFRHIRRESKHKYRWDVNPVQNCVP</sequence>
<feature type="transmembrane region" description="Helical" evidence="1">
    <location>
        <begin position="17"/>
        <end position="36"/>
    </location>
</feature>
<dbReference type="Proteomes" id="UP000299102">
    <property type="component" value="Unassembled WGS sequence"/>
</dbReference>
<accession>A0A4C1YM13</accession>